<dbReference type="InterPro" id="IPR012340">
    <property type="entry name" value="NA-bd_OB-fold"/>
</dbReference>
<evidence type="ECO:0000256" key="4">
    <source>
        <dbReference type="SAM" id="MobiDB-lite"/>
    </source>
</evidence>
<organism evidence="7 8">
    <name type="scientific">Digitaria exilis</name>
    <dbReference type="NCBI Taxonomy" id="1010633"/>
    <lineage>
        <taxon>Eukaryota</taxon>
        <taxon>Viridiplantae</taxon>
        <taxon>Streptophyta</taxon>
        <taxon>Embryophyta</taxon>
        <taxon>Tracheophyta</taxon>
        <taxon>Spermatophyta</taxon>
        <taxon>Magnoliopsida</taxon>
        <taxon>Liliopsida</taxon>
        <taxon>Poales</taxon>
        <taxon>Poaceae</taxon>
        <taxon>PACMAD clade</taxon>
        <taxon>Panicoideae</taxon>
        <taxon>Panicodae</taxon>
        <taxon>Paniceae</taxon>
        <taxon>Anthephorinae</taxon>
        <taxon>Digitaria</taxon>
    </lineage>
</organism>
<keyword evidence="3" id="KW-0687">Ribonucleoprotein</keyword>
<dbReference type="InterPro" id="IPR022666">
    <property type="entry name" value="Ribosomal_uL2_RNA-bd_dom"/>
</dbReference>
<dbReference type="SMART" id="SM01383">
    <property type="entry name" value="Ribosomal_L2"/>
    <property type="match status" value="1"/>
</dbReference>
<dbReference type="GO" id="GO:0003723">
    <property type="term" value="F:RNA binding"/>
    <property type="evidence" value="ECO:0007669"/>
    <property type="project" value="TreeGrafter"/>
</dbReference>
<dbReference type="AlphaFoldDB" id="A0A835G066"/>
<proteinExistence type="inferred from homology"/>
<reference evidence="7" key="1">
    <citation type="submission" date="2020-07" db="EMBL/GenBank/DDBJ databases">
        <title>Genome sequence and genetic diversity analysis of an under-domesticated orphan crop, white fonio (Digitaria exilis).</title>
        <authorList>
            <person name="Bennetzen J.L."/>
            <person name="Chen S."/>
            <person name="Ma X."/>
            <person name="Wang X."/>
            <person name="Yssel A.E.J."/>
            <person name="Chaluvadi S.R."/>
            <person name="Johnson M."/>
            <person name="Gangashetty P."/>
            <person name="Hamidou F."/>
            <person name="Sanogo M.D."/>
            <person name="Zwaenepoel A."/>
            <person name="Wallace J."/>
            <person name="Van De Peer Y."/>
            <person name="Van Deynze A."/>
        </authorList>
    </citation>
    <scope>NUCLEOTIDE SEQUENCE</scope>
    <source>
        <tissue evidence="7">Leaves</tissue>
    </source>
</reference>
<evidence type="ECO:0000259" key="5">
    <source>
        <dbReference type="SMART" id="SM01382"/>
    </source>
</evidence>
<dbReference type="Pfam" id="PF00181">
    <property type="entry name" value="Ribosomal_L2_N"/>
    <property type="match status" value="1"/>
</dbReference>
<protein>
    <recommendedName>
        <fullName evidence="9">Ribosomal protein L2 C-terminal domain-containing protein</fullName>
    </recommendedName>
</protein>
<evidence type="ECO:0000259" key="6">
    <source>
        <dbReference type="SMART" id="SM01383"/>
    </source>
</evidence>
<dbReference type="Gene3D" id="2.30.30.30">
    <property type="match status" value="1"/>
</dbReference>
<dbReference type="EMBL" id="JACEFO010000067">
    <property type="protein sequence ID" value="KAF8783628.1"/>
    <property type="molecule type" value="Genomic_DNA"/>
</dbReference>
<comment type="similarity">
    <text evidence="1">Belongs to the universal ribosomal protein uL2 family.</text>
</comment>
<dbReference type="SUPFAM" id="SSF50104">
    <property type="entry name" value="Translation proteins SH3-like domain"/>
    <property type="match status" value="1"/>
</dbReference>
<dbReference type="FunFam" id="2.30.30.30:FF:000006">
    <property type="entry name" value="60S ribosomal protein L8"/>
    <property type="match status" value="1"/>
</dbReference>
<dbReference type="OrthoDB" id="585154at2759"/>
<dbReference type="InterPro" id="IPR002171">
    <property type="entry name" value="Ribosomal_uL2"/>
</dbReference>
<dbReference type="PROSITE" id="PS00467">
    <property type="entry name" value="RIBOSOMAL_L2"/>
    <property type="match status" value="1"/>
</dbReference>
<name>A0A835G066_9POAL</name>
<dbReference type="Gene3D" id="2.40.50.140">
    <property type="entry name" value="Nucleic acid-binding proteins"/>
    <property type="match status" value="1"/>
</dbReference>
<dbReference type="FunFam" id="4.10.950.10:FF:000002">
    <property type="entry name" value="60S ribosomal protein L2"/>
    <property type="match status" value="1"/>
</dbReference>
<dbReference type="Gene3D" id="4.10.950.10">
    <property type="entry name" value="Ribosomal protein L2, domain 3"/>
    <property type="match status" value="1"/>
</dbReference>
<keyword evidence="8" id="KW-1185">Reference proteome</keyword>
<evidence type="ECO:0000313" key="7">
    <source>
        <dbReference type="EMBL" id="KAF8783628.1"/>
    </source>
</evidence>
<feature type="domain" description="Large ribosomal subunit protein uL2 RNA-binding" evidence="6">
    <location>
        <begin position="65"/>
        <end position="136"/>
    </location>
</feature>
<feature type="domain" description="Large ribosomal subunit protein uL2 C-terminal" evidence="5">
    <location>
        <begin position="142"/>
        <end position="268"/>
    </location>
</feature>
<dbReference type="GO" id="GO:0002181">
    <property type="term" value="P:cytoplasmic translation"/>
    <property type="evidence" value="ECO:0007669"/>
    <property type="project" value="TreeGrafter"/>
</dbReference>
<sequence>MRLPFSTSGRLEPERVARGLKGASYNIVTSKTHHTQRFYAARASHVTKKPPPPPMGRVIRAQRKGAAGSVFKSHTHHRKGPARFRSLDGRRHDIVHDPGRGAPLARVTFRHPYRYRQQKELFLAAEGMYTGQSVYCGRRANLSIGNGTVVCNVESRVGDRGALARCSGDYAIVISHNTDNDTTRVKLPSGAKKLLQSNCRAMVGQIAGRCRTEKPLLKAGNAYHKYRVKRNCWPRVRGVAMNPVDHPHGGGNHQHIGHASTVRRDAPPGSKTGHGRRAEDGQAQGPGRFTEPLHHQVALPGSHGLVVDANDDDCPVFFTVTPPDPSAEELPPSVHAAGFEPGAECAPHLGAPPGSPWMDHVFVVPRNMPVGARCPGSNQEQYIVAIKTHGAVVADDRRGGEVVALCLAIRCSFHVRLPRHLDLLLFLFHLVGLRALRSDPRPIDTDEFQPDPRPRLAAATRSSPRALGPRPSFAASPHATAK</sequence>
<evidence type="ECO:0008006" key="9">
    <source>
        <dbReference type="Google" id="ProtNLM"/>
    </source>
</evidence>
<keyword evidence="2" id="KW-0689">Ribosomal protein</keyword>
<feature type="region of interest" description="Disordered" evidence="4">
    <location>
        <begin position="441"/>
        <end position="482"/>
    </location>
</feature>
<dbReference type="InterPro" id="IPR014726">
    <property type="entry name" value="Ribosomal_uL2_dom3"/>
</dbReference>
<dbReference type="SMART" id="SM01382">
    <property type="entry name" value="Ribosomal_L2_C"/>
    <property type="match status" value="1"/>
</dbReference>
<dbReference type="PANTHER" id="PTHR13691:SF40">
    <property type="entry name" value="LARGE RIBOSOMAL SUBUNIT PROTEIN UL2Y"/>
    <property type="match status" value="1"/>
</dbReference>
<gene>
    <name evidence="7" type="ORF">HU200_000444</name>
</gene>
<evidence type="ECO:0000313" key="8">
    <source>
        <dbReference type="Proteomes" id="UP000636709"/>
    </source>
</evidence>
<feature type="compositionally biased region" description="Basic and acidic residues" evidence="4">
    <location>
        <begin position="441"/>
        <end position="454"/>
    </location>
</feature>
<feature type="region of interest" description="Disordered" evidence="4">
    <location>
        <begin position="247"/>
        <end position="290"/>
    </location>
</feature>
<dbReference type="Proteomes" id="UP000636709">
    <property type="component" value="Unassembled WGS sequence"/>
</dbReference>
<dbReference type="Pfam" id="PF03947">
    <property type="entry name" value="Ribosomal_L2_C"/>
    <property type="match status" value="1"/>
</dbReference>
<dbReference type="SUPFAM" id="SSF50249">
    <property type="entry name" value="Nucleic acid-binding proteins"/>
    <property type="match status" value="1"/>
</dbReference>
<comment type="caution">
    <text evidence="7">The sequence shown here is derived from an EMBL/GenBank/DDBJ whole genome shotgun (WGS) entry which is preliminary data.</text>
</comment>
<dbReference type="GO" id="GO:0022625">
    <property type="term" value="C:cytosolic large ribosomal subunit"/>
    <property type="evidence" value="ECO:0007669"/>
    <property type="project" value="TreeGrafter"/>
</dbReference>
<evidence type="ECO:0000256" key="1">
    <source>
        <dbReference type="ARBA" id="ARBA00005636"/>
    </source>
</evidence>
<dbReference type="PANTHER" id="PTHR13691">
    <property type="entry name" value="RIBOSOMAL PROTEIN L2"/>
    <property type="match status" value="1"/>
</dbReference>
<dbReference type="InterPro" id="IPR014722">
    <property type="entry name" value="Rib_uL2_dom2"/>
</dbReference>
<dbReference type="GO" id="GO:0003735">
    <property type="term" value="F:structural constituent of ribosome"/>
    <property type="evidence" value="ECO:0007669"/>
    <property type="project" value="InterPro"/>
</dbReference>
<evidence type="ECO:0000256" key="2">
    <source>
        <dbReference type="ARBA" id="ARBA00022980"/>
    </source>
</evidence>
<dbReference type="InterPro" id="IPR022671">
    <property type="entry name" value="Ribosomal_uL2_CS"/>
</dbReference>
<dbReference type="FunFam" id="2.40.50.140:FF:000020">
    <property type="entry name" value="60S ribosomal protein L2"/>
    <property type="match status" value="1"/>
</dbReference>
<dbReference type="InterPro" id="IPR022669">
    <property type="entry name" value="Ribosomal_uL2_C"/>
</dbReference>
<evidence type="ECO:0000256" key="3">
    <source>
        <dbReference type="ARBA" id="ARBA00023274"/>
    </source>
</evidence>
<dbReference type="InterPro" id="IPR008991">
    <property type="entry name" value="Translation_prot_SH3-like_sf"/>
</dbReference>
<accession>A0A835G066</accession>